<keyword evidence="3" id="KW-0805">Transcription regulation</keyword>
<dbReference type="InterPro" id="IPR058031">
    <property type="entry name" value="AAA_lid_NorR"/>
</dbReference>
<dbReference type="Pfam" id="PF25601">
    <property type="entry name" value="AAA_lid_14"/>
    <property type="match status" value="1"/>
</dbReference>
<dbReference type="SUPFAM" id="SSF52540">
    <property type="entry name" value="P-loop containing nucleoside triphosphate hydrolases"/>
    <property type="match status" value="1"/>
</dbReference>
<dbReference type="AlphaFoldDB" id="A0A6L6Q3P7"/>
<name>A0A6L6Q3P7_9BURK</name>
<dbReference type="PROSITE" id="PS50045">
    <property type="entry name" value="SIGMA54_INTERACT_4"/>
    <property type="match status" value="1"/>
</dbReference>
<dbReference type="GO" id="GO:0005524">
    <property type="term" value="F:ATP binding"/>
    <property type="evidence" value="ECO:0007669"/>
    <property type="project" value="UniProtKB-KW"/>
</dbReference>
<dbReference type="OrthoDB" id="9761705at2"/>
<comment type="caution">
    <text evidence="7">The sequence shown here is derived from an EMBL/GenBank/DDBJ whole genome shotgun (WGS) entry which is preliminary data.</text>
</comment>
<evidence type="ECO:0000256" key="5">
    <source>
        <dbReference type="SAM" id="MobiDB-lite"/>
    </source>
</evidence>
<dbReference type="SMART" id="SM00382">
    <property type="entry name" value="AAA"/>
    <property type="match status" value="1"/>
</dbReference>
<dbReference type="EMBL" id="WNLA01000011">
    <property type="protein sequence ID" value="MTW03828.1"/>
    <property type="molecule type" value="Genomic_DNA"/>
</dbReference>
<dbReference type="InterPro" id="IPR025944">
    <property type="entry name" value="Sigma_54_int_dom_CS"/>
</dbReference>
<dbReference type="InterPro" id="IPR027417">
    <property type="entry name" value="P-loop_NTPase"/>
</dbReference>
<dbReference type="Proteomes" id="UP000484015">
    <property type="component" value="Unassembled WGS sequence"/>
</dbReference>
<sequence>MTIIGPCTYLAATVTDDDQTLTSPMPSLAPDAAPWLCLTIQWHPEPQRIGQQCFGPAGEGTLALNRFLPLFQSPGEAGAGLGHRCVSRSPLQLQRASDGSVTVCAPDSRMAVRIDGVPLDGSRRLTADQVRRGAVLELGGLVVLCLHWMRALPAPVQVPAMLGVGSAALALRAQILQAARTDFPVLLLGETGTGKEVAARAIHAAGARRDKPWVAVNMAAMNEALAAAELFGAARGAYTGAQTARPGLFAEAADGTLFLDEIGDTPPTVQPMLLRVLESGEYRPLGGQGTLQSRARLIAATDRNLAERGFNQALLRRMEAFVIHLPPLRERREDIGVLVLSVLREWAAAHGGWPALPAALVAAMCRHDWPGNVRQLLHTVRRALVALDGRGAGNAAEAGVAGIWTLPDLPASVSPAAQAPEEAAPPGAPAAEGLAT</sequence>
<keyword evidence="1" id="KW-0547">Nucleotide-binding</keyword>
<feature type="domain" description="Sigma-54 factor interaction" evidence="6">
    <location>
        <begin position="161"/>
        <end position="385"/>
    </location>
</feature>
<keyword evidence="2" id="KW-0067">ATP-binding</keyword>
<dbReference type="InterPro" id="IPR002078">
    <property type="entry name" value="Sigma_54_int"/>
</dbReference>
<dbReference type="Gene3D" id="1.10.8.60">
    <property type="match status" value="1"/>
</dbReference>
<evidence type="ECO:0000256" key="4">
    <source>
        <dbReference type="ARBA" id="ARBA00023163"/>
    </source>
</evidence>
<protein>
    <submittedName>
        <fullName evidence="7">AAA domain-containing protein</fullName>
    </submittedName>
</protein>
<keyword evidence="8" id="KW-1185">Reference proteome</keyword>
<proteinExistence type="predicted"/>
<dbReference type="InterPro" id="IPR003593">
    <property type="entry name" value="AAA+_ATPase"/>
</dbReference>
<evidence type="ECO:0000259" key="6">
    <source>
        <dbReference type="PROSITE" id="PS50045"/>
    </source>
</evidence>
<feature type="region of interest" description="Disordered" evidence="5">
    <location>
        <begin position="414"/>
        <end position="436"/>
    </location>
</feature>
<evidence type="ECO:0000313" key="8">
    <source>
        <dbReference type="Proteomes" id="UP000484015"/>
    </source>
</evidence>
<accession>A0A6L6Q3P7</accession>
<dbReference type="PROSITE" id="PS00688">
    <property type="entry name" value="SIGMA54_INTERACT_3"/>
    <property type="match status" value="1"/>
</dbReference>
<dbReference type="GO" id="GO:0006355">
    <property type="term" value="P:regulation of DNA-templated transcription"/>
    <property type="evidence" value="ECO:0007669"/>
    <property type="project" value="InterPro"/>
</dbReference>
<dbReference type="Pfam" id="PF00158">
    <property type="entry name" value="Sigma54_activat"/>
    <property type="match status" value="1"/>
</dbReference>
<dbReference type="Gene3D" id="3.40.50.300">
    <property type="entry name" value="P-loop containing nucleotide triphosphate hydrolases"/>
    <property type="match status" value="1"/>
</dbReference>
<dbReference type="PANTHER" id="PTHR32071">
    <property type="entry name" value="TRANSCRIPTIONAL REGULATORY PROTEIN"/>
    <property type="match status" value="1"/>
</dbReference>
<evidence type="ECO:0000256" key="1">
    <source>
        <dbReference type="ARBA" id="ARBA00022741"/>
    </source>
</evidence>
<evidence type="ECO:0000256" key="2">
    <source>
        <dbReference type="ARBA" id="ARBA00022840"/>
    </source>
</evidence>
<organism evidence="7 8">
    <name type="scientific">Pseudoduganella ginsengisoli</name>
    <dbReference type="NCBI Taxonomy" id="1462440"/>
    <lineage>
        <taxon>Bacteria</taxon>
        <taxon>Pseudomonadati</taxon>
        <taxon>Pseudomonadota</taxon>
        <taxon>Betaproteobacteria</taxon>
        <taxon>Burkholderiales</taxon>
        <taxon>Oxalobacteraceae</taxon>
        <taxon>Telluria group</taxon>
        <taxon>Pseudoduganella</taxon>
    </lineage>
</organism>
<feature type="non-terminal residue" evidence="7">
    <location>
        <position position="436"/>
    </location>
</feature>
<evidence type="ECO:0000313" key="7">
    <source>
        <dbReference type="EMBL" id="MTW03828.1"/>
    </source>
</evidence>
<evidence type="ECO:0000256" key="3">
    <source>
        <dbReference type="ARBA" id="ARBA00023015"/>
    </source>
</evidence>
<dbReference type="CDD" id="cd00009">
    <property type="entry name" value="AAA"/>
    <property type="match status" value="1"/>
</dbReference>
<keyword evidence="4" id="KW-0804">Transcription</keyword>
<reference evidence="7 8" key="1">
    <citation type="submission" date="2019-11" db="EMBL/GenBank/DDBJ databases">
        <title>Type strains purchased from KCTC, JCM and DSMZ.</title>
        <authorList>
            <person name="Lu H."/>
        </authorList>
    </citation>
    <scope>NUCLEOTIDE SEQUENCE [LARGE SCALE GENOMIC DNA]</scope>
    <source>
        <strain evidence="7 8">KCTC 42409</strain>
    </source>
</reference>
<gene>
    <name evidence="7" type="ORF">GM668_17225</name>
</gene>